<evidence type="ECO:0000256" key="6">
    <source>
        <dbReference type="ARBA" id="ARBA00048262"/>
    </source>
</evidence>
<dbReference type="InterPro" id="IPR013154">
    <property type="entry name" value="ADH-like_N"/>
</dbReference>
<evidence type="ECO:0000313" key="9">
    <source>
        <dbReference type="EMBL" id="MPY10251.1"/>
    </source>
</evidence>
<protein>
    <recommendedName>
        <fullName evidence="5">alcohol dehydrogenase (NADP(+))</fullName>
        <ecNumber evidence="5">1.1.1.2</ecNumber>
    </recommendedName>
</protein>
<comment type="similarity">
    <text evidence="7">Belongs to the zinc-containing alcohol dehydrogenase family.</text>
</comment>
<dbReference type="SUPFAM" id="SSF51735">
    <property type="entry name" value="NAD(P)-binding Rossmann-fold domains"/>
    <property type="match status" value="1"/>
</dbReference>
<dbReference type="InterPro" id="IPR011032">
    <property type="entry name" value="GroES-like_sf"/>
</dbReference>
<evidence type="ECO:0000259" key="8">
    <source>
        <dbReference type="SMART" id="SM00829"/>
    </source>
</evidence>
<dbReference type="GO" id="GO:0008270">
    <property type="term" value="F:zinc ion binding"/>
    <property type="evidence" value="ECO:0007669"/>
    <property type="project" value="InterPro"/>
</dbReference>
<dbReference type="SUPFAM" id="SSF50129">
    <property type="entry name" value="GroES-like"/>
    <property type="match status" value="1"/>
</dbReference>
<dbReference type="PANTHER" id="PTHR42683">
    <property type="entry name" value="ALDEHYDE REDUCTASE"/>
    <property type="match status" value="1"/>
</dbReference>
<evidence type="ECO:0000256" key="1">
    <source>
        <dbReference type="ARBA" id="ARBA00001947"/>
    </source>
</evidence>
<gene>
    <name evidence="9" type="ORF">FNH21_05870</name>
</gene>
<evidence type="ECO:0000256" key="4">
    <source>
        <dbReference type="ARBA" id="ARBA00023002"/>
    </source>
</evidence>
<dbReference type="InterPro" id="IPR047109">
    <property type="entry name" value="CAD-like"/>
</dbReference>
<sequence>MTTVHAYAAPSATDPLVPTTIERRDVGARDVLIKIAYAGICHSDIHTVRGEWGPQQYPLTVGHEIVGVVEEVGSEVTRHQVGDRVGVGCMVNSCGECANCAEGEEQYCLKGNVGTYGAKDRDGTITQGGYSTHVVVVENFVLSVPESIPYEAAAPLLCAGITTYSPLNHWNAGPGTKVAVVGLGGLGHMAVKIAHAMGAEVTVLSQSLSKQEDGKRFGATDYFATSDPETFEKLAMSFDLIINTVSAKIDLDAYLSLLRLNGTMVNVGAPADALPLHVFTLFNQRRSFAGSGIGGIRETQEMLDFCAEHGIAPEVEVISAEAINEAYERVLSSDVRYRFVIDTATLAQAG</sequence>
<keyword evidence="10" id="KW-1185">Reference proteome</keyword>
<dbReference type="Gene3D" id="3.90.180.10">
    <property type="entry name" value="Medium-chain alcohol dehydrogenases, catalytic domain"/>
    <property type="match status" value="1"/>
</dbReference>
<dbReference type="EMBL" id="VJXX01000001">
    <property type="protein sequence ID" value="MPY10251.1"/>
    <property type="molecule type" value="Genomic_DNA"/>
</dbReference>
<comment type="caution">
    <text evidence="9">The sequence shown here is derived from an EMBL/GenBank/DDBJ whole genome shotgun (WGS) entry which is preliminary data.</text>
</comment>
<dbReference type="Pfam" id="PF00107">
    <property type="entry name" value="ADH_zinc_N"/>
    <property type="match status" value="1"/>
</dbReference>
<comment type="cofactor">
    <cofactor evidence="1 7">
        <name>Zn(2+)</name>
        <dbReference type="ChEBI" id="CHEBI:29105"/>
    </cofactor>
</comment>
<accession>A0A7X1NNW7</accession>
<evidence type="ECO:0000313" key="10">
    <source>
        <dbReference type="Proteomes" id="UP000326464"/>
    </source>
</evidence>
<evidence type="ECO:0000256" key="7">
    <source>
        <dbReference type="RuleBase" id="RU361277"/>
    </source>
</evidence>
<dbReference type="InterPro" id="IPR036291">
    <property type="entry name" value="NAD(P)-bd_dom_sf"/>
</dbReference>
<feature type="domain" description="Enoyl reductase (ER)" evidence="8">
    <location>
        <begin position="11"/>
        <end position="341"/>
    </location>
</feature>
<keyword evidence="3 7" id="KW-0862">Zinc</keyword>
<keyword evidence="2 7" id="KW-0479">Metal-binding</keyword>
<dbReference type="FunFam" id="3.40.50.720:FF:000022">
    <property type="entry name" value="Cinnamyl alcohol dehydrogenase"/>
    <property type="match status" value="1"/>
</dbReference>
<evidence type="ECO:0000256" key="2">
    <source>
        <dbReference type="ARBA" id="ARBA00022723"/>
    </source>
</evidence>
<keyword evidence="4" id="KW-0560">Oxidoreductase</keyword>
<dbReference type="InterPro" id="IPR002328">
    <property type="entry name" value="ADH_Zn_CS"/>
</dbReference>
<dbReference type="GO" id="GO:0008106">
    <property type="term" value="F:alcohol dehydrogenase (NADP+) activity"/>
    <property type="evidence" value="ECO:0007669"/>
    <property type="project" value="UniProtKB-EC"/>
</dbReference>
<dbReference type="PROSITE" id="PS00059">
    <property type="entry name" value="ADH_ZINC"/>
    <property type="match status" value="1"/>
</dbReference>
<evidence type="ECO:0000256" key="5">
    <source>
        <dbReference type="ARBA" id="ARBA00024074"/>
    </source>
</evidence>
<dbReference type="Proteomes" id="UP000326464">
    <property type="component" value="Unassembled WGS sequence"/>
</dbReference>
<dbReference type="Pfam" id="PF08240">
    <property type="entry name" value="ADH_N"/>
    <property type="match status" value="1"/>
</dbReference>
<dbReference type="InterPro" id="IPR013149">
    <property type="entry name" value="ADH-like_C"/>
</dbReference>
<evidence type="ECO:0000256" key="3">
    <source>
        <dbReference type="ARBA" id="ARBA00022833"/>
    </source>
</evidence>
<dbReference type="Gene3D" id="3.40.50.720">
    <property type="entry name" value="NAD(P)-binding Rossmann-like Domain"/>
    <property type="match status" value="1"/>
</dbReference>
<dbReference type="EC" id="1.1.1.2" evidence="5"/>
<dbReference type="AlphaFoldDB" id="A0A7X1NNW7"/>
<proteinExistence type="inferred from homology"/>
<dbReference type="RefSeq" id="WP_152812995.1">
    <property type="nucleotide sequence ID" value="NZ_VJXX01000001.1"/>
</dbReference>
<organism evidence="9 10">
    <name type="scientific">Arthrobacter bussei</name>
    <dbReference type="NCBI Taxonomy" id="2594179"/>
    <lineage>
        <taxon>Bacteria</taxon>
        <taxon>Bacillati</taxon>
        <taxon>Actinomycetota</taxon>
        <taxon>Actinomycetes</taxon>
        <taxon>Micrococcales</taxon>
        <taxon>Micrococcaceae</taxon>
        <taxon>Arthrobacter</taxon>
    </lineage>
</organism>
<name>A0A7X1NNW7_9MICC</name>
<dbReference type="InterPro" id="IPR020843">
    <property type="entry name" value="ER"/>
</dbReference>
<dbReference type="SMART" id="SM00829">
    <property type="entry name" value="PKS_ER"/>
    <property type="match status" value="1"/>
</dbReference>
<reference evidence="10" key="1">
    <citation type="submission" date="2019-07" db="EMBL/GenBank/DDBJ databases">
        <title>Arthrobacter KR32 sp. nov., isolated from mountain cheese made of cows milk.</title>
        <authorList>
            <person name="Flegler A."/>
        </authorList>
    </citation>
    <scope>NUCLEOTIDE SEQUENCE [LARGE SCALE GENOMIC DNA]</scope>
    <source>
        <strain evidence="10">KR32</strain>
    </source>
</reference>
<comment type="catalytic activity">
    <reaction evidence="6">
        <text>a primary alcohol + NADP(+) = an aldehyde + NADPH + H(+)</text>
        <dbReference type="Rhea" id="RHEA:15937"/>
        <dbReference type="ChEBI" id="CHEBI:15378"/>
        <dbReference type="ChEBI" id="CHEBI:15734"/>
        <dbReference type="ChEBI" id="CHEBI:17478"/>
        <dbReference type="ChEBI" id="CHEBI:57783"/>
        <dbReference type="ChEBI" id="CHEBI:58349"/>
        <dbReference type="EC" id="1.1.1.2"/>
    </reaction>
</comment>
<dbReference type="OrthoDB" id="3567264at2"/>
<dbReference type="CDD" id="cd05283">
    <property type="entry name" value="CAD1"/>
    <property type="match status" value="1"/>
</dbReference>